<organism evidence="3 4">
    <name type="scientific">Gracilariopsis chorda</name>
    <dbReference type="NCBI Taxonomy" id="448386"/>
    <lineage>
        <taxon>Eukaryota</taxon>
        <taxon>Rhodophyta</taxon>
        <taxon>Florideophyceae</taxon>
        <taxon>Rhodymeniophycidae</taxon>
        <taxon>Gracilariales</taxon>
        <taxon>Gracilariaceae</taxon>
        <taxon>Gracilariopsis</taxon>
    </lineage>
</organism>
<feature type="compositionally biased region" description="Polar residues" evidence="1">
    <location>
        <begin position="21"/>
        <end position="30"/>
    </location>
</feature>
<feature type="domain" description="Chromo" evidence="2">
    <location>
        <begin position="336"/>
        <end position="375"/>
    </location>
</feature>
<evidence type="ECO:0000259" key="2">
    <source>
        <dbReference type="PROSITE" id="PS50013"/>
    </source>
</evidence>
<dbReference type="AlphaFoldDB" id="A0A2V3IXA4"/>
<protein>
    <recommendedName>
        <fullName evidence="2">Chromo domain-containing protein</fullName>
    </recommendedName>
</protein>
<name>A0A2V3IXA4_9FLOR</name>
<comment type="caution">
    <text evidence="3">The sequence shown here is derived from an EMBL/GenBank/DDBJ whole genome shotgun (WGS) entry which is preliminary data.</text>
</comment>
<reference evidence="3 4" key="1">
    <citation type="journal article" date="2018" name="Mol. Biol. Evol.">
        <title>Analysis of the draft genome of the red seaweed Gracilariopsis chorda provides insights into genome size evolution in Rhodophyta.</title>
        <authorList>
            <person name="Lee J."/>
            <person name="Yang E.C."/>
            <person name="Graf L."/>
            <person name="Yang J.H."/>
            <person name="Qiu H."/>
            <person name="Zel Zion U."/>
            <person name="Chan C.X."/>
            <person name="Stephens T.G."/>
            <person name="Weber A.P.M."/>
            <person name="Boo G.H."/>
            <person name="Boo S.M."/>
            <person name="Kim K.M."/>
            <person name="Shin Y."/>
            <person name="Jung M."/>
            <person name="Lee S.J."/>
            <person name="Yim H.S."/>
            <person name="Lee J.H."/>
            <person name="Bhattacharya D."/>
            <person name="Yoon H.S."/>
        </authorList>
    </citation>
    <scope>NUCLEOTIDE SEQUENCE [LARGE SCALE GENOMIC DNA]</scope>
    <source>
        <strain evidence="3 4">SKKU-2015</strain>
        <tissue evidence="3">Whole body</tissue>
    </source>
</reference>
<accession>A0A2V3IXA4</accession>
<dbReference type="InterPro" id="IPR016197">
    <property type="entry name" value="Chromo-like_dom_sf"/>
</dbReference>
<dbReference type="SUPFAM" id="SSF54160">
    <property type="entry name" value="Chromo domain-like"/>
    <property type="match status" value="1"/>
</dbReference>
<dbReference type="Pfam" id="PF00385">
    <property type="entry name" value="Chromo"/>
    <property type="match status" value="1"/>
</dbReference>
<evidence type="ECO:0000313" key="3">
    <source>
        <dbReference type="EMBL" id="PXF46693.1"/>
    </source>
</evidence>
<dbReference type="OrthoDB" id="433924at2759"/>
<feature type="region of interest" description="Disordered" evidence="1">
    <location>
        <begin position="1"/>
        <end position="48"/>
    </location>
</feature>
<dbReference type="PROSITE" id="PS50013">
    <property type="entry name" value="CHROMO_2"/>
    <property type="match status" value="1"/>
</dbReference>
<evidence type="ECO:0000256" key="1">
    <source>
        <dbReference type="SAM" id="MobiDB-lite"/>
    </source>
</evidence>
<dbReference type="Gene3D" id="2.40.50.40">
    <property type="match status" value="1"/>
</dbReference>
<evidence type="ECO:0000313" key="4">
    <source>
        <dbReference type="Proteomes" id="UP000247409"/>
    </source>
</evidence>
<dbReference type="Proteomes" id="UP000247409">
    <property type="component" value="Unassembled WGS sequence"/>
</dbReference>
<dbReference type="EMBL" id="NBIV01000034">
    <property type="protein sequence ID" value="PXF46693.1"/>
    <property type="molecule type" value="Genomic_DNA"/>
</dbReference>
<proteinExistence type="predicted"/>
<keyword evidence="4" id="KW-1185">Reference proteome</keyword>
<dbReference type="InterPro" id="IPR000953">
    <property type="entry name" value="Chromo/chromo_shadow_dom"/>
</dbReference>
<gene>
    <name evidence="3" type="ORF">BWQ96_03519</name>
</gene>
<dbReference type="InterPro" id="IPR023780">
    <property type="entry name" value="Chromo_domain"/>
</dbReference>
<sequence length="401" mass="43746">MERVSRDRVVNAPVQEPLLNAPNSPASADTTRMDTSERLPAQPLPKSEILDVPPISYSVHTRVPLGIPNLGHGSVSPEVSESHHGAMPGDIPDVGATPVESATPTSSTLRDVSVLHDGGITENAARSGKDTTVREEPLPAKEVERTVNDSSPNVDVRQTEEDTVISEDIPESEKREDGFSSFSDATVSEAIVEGPHSEQKTVLADSVSVGAATKKGITPTLPAIVSPDKRPTSSKSLKQLKTVIFDSTKEKSDQPNGNVVVAKPSKAPDPRRLAVRYHTSGGTAPRHPAVEGLPQRGNSSRLTTQVDAFSRDVPKETSTHSNTVRSNDSTAKTQEYVMEYIVDYYTDDEDHRLRYRTRWYGYPPESDTWEPIENLPRSHILRYCNRYGLAIPEDINSAMVG</sequence>
<feature type="region of interest" description="Disordered" evidence="1">
    <location>
        <begin position="280"/>
        <end position="300"/>
    </location>
</feature>